<feature type="compositionally biased region" description="Basic and acidic residues" evidence="7">
    <location>
        <begin position="49"/>
        <end position="58"/>
    </location>
</feature>
<proteinExistence type="inferred from homology"/>
<dbReference type="PANTHER" id="PTHR22745:SF0">
    <property type="entry name" value="PROTHYMOSIN ALPHA"/>
    <property type="match status" value="1"/>
</dbReference>
<evidence type="ECO:0000256" key="2">
    <source>
        <dbReference type="ARBA" id="ARBA00008032"/>
    </source>
</evidence>
<comment type="subunit">
    <text evidence="5">Interacts with NUPR1; regulates apoptotic process.</text>
</comment>
<evidence type="ECO:0000256" key="7">
    <source>
        <dbReference type="SAM" id="MobiDB-lite"/>
    </source>
</evidence>
<comment type="subcellular location">
    <subcellularLocation>
        <location evidence="1">Nucleus</location>
    </subcellularLocation>
</comment>
<evidence type="ECO:0000256" key="3">
    <source>
        <dbReference type="ARBA" id="ARBA00023242"/>
    </source>
</evidence>
<evidence type="ECO:0000256" key="5">
    <source>
        <dbReference type="ARBA" id="ARBA00038744"/>
    </source>
</evidence>
<evidence type="ECO:0000313" key="8">
    <source>
        <dbReference type="Ensembl" id="ENSSSCP00055010265.1"/>
    </source>
</evidence>
<feature type="compositionally biased region" description="Basic and acidic residues" evidence="7">
    <location>
        <begin position="66"/>
        <end position="81"/>
    </location>
</feature>
<dbReference type="GO" id="GO:0005634">
    <property type="term" value="C:nucleus"/>
    <property type="evidence" value="ECO:0007669"/>
    <property type="project" value="UniProtKB-SubCell"/>
</dbReference>
<protein>
    <recommendedName>
        <fullName evidence="6">Prothymosin alpha</fullName>
    </recommendedName>
</protein>
<dbReference type="InterPro" id="IPR004931">
    <property type="entry name" value="Pro/parathymosin"/>
</dbReference>
<comment type="similarity">
    <text evidence="2">Belongs to the pro/parathymosin family.</text>
</comment>
<dbReference type="PANTHER" id="PTHR22745">
    <property type="entry name" value="PROTHYMOSIN ALPHA"/>
    <property type="match status" value="1"/>
</dbReference>
<evidence type="ECO:0000256" key="1">
    <source>
        <dbReference type="ARBA" id="ARBA00004123"/>
    </source>
</evidence>
<dbReference type="Ensembl" id="ENSSSCT00055013070.1">
    <property type="protein sequence ID" value="ENSSSCP00055010265.1"/>
    <property type="gene ID" value="ENSSSCG00055006754.1"/>
</dbReference>
<feature type="compositionally biased region" description="Basic residues" evidence="7">
    <location>
        <begin position="82"/>
        <end position="98"/>
    </location>
</feature>
<dbReference type="AlphaFoldDB" id="A0A8D1TWX5"/>
<evidence type="ECO:0000313" key="9">
    <source>
        <dbReference type="Proteomes" id="UP000694724"/>
    </source>
</evidence>
<dbReference type="Proteomes" id="UP000694724">
    <property type="component" value="Unplaced"/>
</dbReference>
<feature type="region of interest" description="Disordered" evidence="7">
    <location>
        <begin position="27"/>
        <end position="140"/>
    </location>
</feature>
<evidence type="ECO:0000256" key="6">
    <source>
        <dbReference type="ARBA" id="ARBA00040447"/>
    </source>
</evidence>
<reference evidence="8" key="1">
    <citation type="submission" date="2025-08" db="UniProtKB">
        <authorList>
            <consortium name="Ensembl"/>
        </authorList>
    </citation>
    <scope>IDENTIFICATION</scope>
</reference>
<feature type="compositionally biased region" description="Basic and acidic residues" evidence="7">
    <location>
        <begin position="124"/>
        <end position="140"/>
    </location>
</feature>
<comment type="function">
    <text evidence="4">Prothymosin alpha may mediate immune function by conferring resistance to certain opportunistic infections.</text>
</comment>
<sequence>CQILSNANLLTLGMMKESTALLQGQARIHAPSCHRPPWMPALRSPPRTPKKEVVENGRETPANGDANEKNREQETDPEVDKKRRKVRRKRRRRKVMVRKRMEMKIRRLSSSGKGAAEDDEHDDIDTKKQKTDEEDWTAKNKLDLKKKKSNSHCGAAEANPTRNHEVAGLILGLTQWVKDPALP</sequence>
<evidence type="ECO:0000256" key="4">
    <source>
        <dbReference type="ARBA" id="ARBA00037621"/>
    </source>
</evidence>
<organism evidence="8 9">
    <name type="scientific">Sus scrofa</name>
    <name type="common">Pig</name>
    <dbReference type="NCBI Taxonomy" id="9823"/>
    <lineage>
        <taxon>Eukaryota</taxon>
        <taxon>Metazoa</taxon>
        <taxon>Chordata</taxon>
        <taxon>Craniata</taxon>
        <taxon>Vertebrata</taxon>
        <taxon>Euteleostomi</taxon>
        <taxon>Mammalia</taxon>
        <taxon>Eutheria</taxon>
        <taxon>Laurasiatheria</taxon>
        <taxon>Artiodactyla</taxon>
        <taxon>Suina</taxon>
        <taxon>Suidae</taxon>
        <taxon>Sus</taxon>
    </lineage>
</organism>
<keyword evidence="3" id="KW-0539">Nucleus</keyword>
<accession>A0A8D1TWX5</accession>
<name>A0A8D1TWX5_PIG</name>